<proteinExistence type="inferred from homology"/>
<dbReference type="InterPro" id="IPR029057">
    <property type="entry name" value="PRTase-like"/>
</dbReference>
<evidence type="ECO:0000256" key="1">
    <source>
        <dbReference type="ARBA" id="ARBA00008007"/>
    </source>
</evidence>
<name>A0ABW7UTK1_9ACTN</name>
<accession>A0ABW7UTK1</accession>
<dbReference type="Proteomes" id="UP001611548">
    <property type="component" value="Unassembled WGS sequence"/>
</dbReference>
<sequence length="267" mass="27223">MRGNRAGSWRAEIAGLVLPVGCAGCGRARVLLCERCRAGLYGRAPCRARPSPEPAGLPVTYTAAPYADAARAAVLAHKERGVLGLARPLGEALAGAVRGCVAESGVRGGPLLIVPVPSARRSVAARGHDPTLRIARVAAAGLRREGQAARVLPVLRQRRAVADQSGLTARQRLDNLTGALAVPVGGAGVLGVAPAVLVDDVMTTGASLAEAARALRAAGGRVVGAAVVAATAVFRERFRGAASGPFPPQCRGRKAALRGTRGKREAL</sequence>
<reference evidence="3 4" key="1">
    <citation type="submission" date="2024-10" db="EMBL/GenBank/DDBJ databases">
        <title>The Natural Products Discovery Center: Release of the First 8490 Sequenced Strains for Exploring Actinobacteria Biosynthetic Diversity.</title>
        <authorList>
            <person name="Kalkreuter E."/>
            <person name="Kautsar S.A."/>
            <person name="Yang D."/>
            <person name="Bader C.D."/>
            <person name="Teijaro C.N."/>
            <person name="Fluegel L."/>
            <person name="Davis C.M."/>
            <person name="Simpson J.R."/>
            <person name="Lauterbach L."/>
            <person name="Steele A.D."/>
            <person name="Gui C."/>
            <person name="Meng S."/>
            <person name="Li G."/>
            <person name="Viehrig K."/>
            <person name="Ye F."/>
            <person name="Su P."/>
            <person name="Kiefer A.F."/>
            <person name="Nichols A."/>
            <person name="Cepeda A.J."/>
            <person name="Yan W."/>
            <person name="Fan B."/>
            <person name="Jiang Y."/>
            <person name="Adhikari A."/>
            <person name="Zheng C.-J."/>
            <person name="Schuster L."/>
            <person name="Cowan T.M."/>
            <person name="Smanski M.J."/>
            <person name="Chevrette M.G."/>
            <person name="De Carvalho L.P.S."/>
            <person name="Shen B."/>
        </authorList>
    </citation>
    <scope>NUCLEOTIDE SEQUENCE [LARGE SCALE GENOMIC DNA]</scope>
    <source>
        <strain evidence="3 4">NPDC020327</strain>
    </source>
</reference>
<dbReference type="PANTHER" id="PTHR47505:SF1">
    <property type="entry name" value="DNA UTILIZATION PROTEIN YHGH"/>
    <property type="match status" value="1"/>
</dbReference>
<dbReference type="InterPro" id="IPR000836">
    <property type="entry name" value="PRTase_dom"/>
</dbReference>
<organism evidence="3 4">
    <name type="scientific">Streptomyces pathocidini</name>
    <dbReference type="NCBI Taxonomy" id="1650571"/>
    <lineage>
        <taxon>Bacteria</taxon>
        <taxon>Bacillati</taxon>
        <taxon>Actinomycetota</taxon>
        <taxon>Actinomycetes</taxon>
        <taxon>Kitasatosporales</taxon>
        <taxon>Streptomycetaceae</taxon>
        <taxon>Streptomyces</taxon>
    </lineage>
</organism>
<gene>
    <name evidence="3" type="ORF">ACH429_17850</name>
</gene>
<dbReference type="SUPFAM" id="SSF53271">
    <property type="entry name" value="PRTase-like"/>
    <property type="match status" value="1"/>
</dbReference>
<dbReference type="Gene3D" id="3.40.50.2020">
    <property type="match status" value="1"/>
</dbReference>
<evidence type="ECO:0000313" key="4">
    <source>
        <dbReference type="Proteomes" id="UP001611548"/>
    </source>
</evidence>
<dbReference type="PANTHER" id="PTHR47505">
    <property type="entry name" value="DNA UTILIZATION PROTEIN YHGH"/>
    <property type="match status" value="1"/>
</dbReference>
<dbReference type="InterPro" id="IPR051910">
    <property type="entry name" value="ComF/GntX_DNA_util-trans"/>
</dbReference>
<comment type="similarity">
    <text evidence="1">Belongs to the ComF/GntX family.</text>
</comment>
<comment type="caution">
    <text evidence="3">The sequence shown here is derived from an EMBL/GenBank/DDBJ whole genome shotgun (WGS) entry which is preliminary data.</text>
</comment>
<dbReference type="Pfam" id="PF00156">
    <property type="entry name" value="Pribosyltran"/>
    <property type="match status" value="1"/>
</dbReference>
<feature type="domain" description="Phosphoribosyltransferase" evidence="2">
    <location>
        <begin position="195"/>
        <end position="230"/>
    </location>
</feature>
<evidence type="ECO:0000313" key="3">
    <source>
        <dbReference type="EMBL" id="MFI1965944.1"/>
    </source>
</evidence>
<evidence type="ECO:0000259" key="2">
    <source>
        <dbReference type="Pfam" id="PF00156"/>
    </source>
</evidence>
<dbReference type="RefSeq" id="WP_398718704.1">
    <property type="nucleotide sequence ID" value="NZ_JBIRWE010000007.1"/>
</dbReference>
<dbReference type="EMBL" id="JBIRWE010000007">
    <property type="protein sequence ID" value="MFI1965944.1"/>
    <property type="molecule type" value="Genomic_DNA"/>
</dbReference>
<keyword evidence="4" id="KW-1185">Reference proteome</keyword>
<protein>
    <submittedName>
        <fullName evidence="3">ComF family protein</fullName>
    </submittedName>
</protein>